<dbReference type="GO" id="GO:0005524">
    <property type="term" value="F:ATP binding"/>
    <property type="evidence" value="ECO:0007669"/>
    <property type="project" value="UniProtKB-KW"/>
</dbReference>
<evidence type="ECO:0000256" key="10">
    <source>
        <dbReference type="ARBA" id="ARBA00023201"/>
    </source>
</evidence>
<dbReference type="InterPro" id="IPR023214">
    <property type="entry name" value="HAD_sf"/>
</dbReference>
<dbReference type="Proteomes" id="UP000682733">
    <property type="component" value="Unassembled WGS sequence"/>
</dbReference>
<evidence type="ECO:0000313" key="18">
    <source>
        <dbReference type="EMBL" id="CAF0887016.1"/>
    </source>
</evidence>
<dbReference type="AlphaFoldDB" id="A0A8S2HPL4"/>
<evidence type="ECO:0000256" key="9">
    <source>
        <dbReference type="ARBA" id="ARBA00023136"/>
    </source>
</evidence>
<evidence type="ECO:0000256" key="12">
    <source>
        <dbReference type="ARBA" id="ARBA00038795"/>
    </source>
</evidence>
<evidence type="ECO:0000256" key="8">
    <source>
        <dbReference type="ARBA" id="ARBA00023053"/>
    </source>
</evidence>
<feature type="transmembrane region" description="Helical" evidence="16">
    <location>
        <begin position="319"/>
        <end position="338"/>
    </location>
</feature>
<dbReference type="Pfam" id="PF13246">
    <property type="entry name" value="Cation_ATPase"/>
    <property type="match status" value="1"/>
</dbReference>
<dbReference type="PROSITE" id="PS00154">
    <property type="entry name" value="ATPASE_E1_E2"/>
    <property type="match status" value="1"/>
</dbReference>
<dbReference type="EMBL" id="CAJOBA010003080">
    <property type="protein sequence ID" value="CAF3669911.1"/>
    <property type="molecule type" value="Genomic_DNA"/>
</dbReference>
<dbReference type="Gene3D" id="3.40.1110.10">
    <property type="entry name" value="Calcium-transporting ATPase, cytoplasmic domain N"/>
    <property type="match status" value="1"/>
</dbReference>
<keyword evidence="6" id="KW-0067">ATP-binding</keyword>
<dbReference type="InterPro" id="IPR018303">
    <property type="entry name" value="ATPase_P-typ_P_site"/>
</dbReference>
<evidence type="ECO:0000256" key="1">
    <source>
        <dbReference type="ARBA" id="ARBA00004651"/>
    </source>
</evidence>
<dbReference type="GO" id="GO:0036376">
    <property type="term" value="P:sodium ion export across plasma membrane"/>
    <property type="evidence" value="ECO:0007669"/>
    <property type="project" value="TreeGrafter"/>
</dbReference>
<dbReference type="PANTHER" id="PTHR43294">
    <property type="entry name" value="SODIUM/POTASSIUM-TRANSPORTING ATPASE SUBUNIT ALPHA"/>
    <property type="match status" value="1"/>
</dbReference>
<keyword evidence="3" id="KW-0633">Potassium transport</keyword>
<comment type="subunit">
    <text evidence="12">The sodium/potassium-transporting ATPase is composed of a catalytic alpha subunit, an auxiliary non-catalytic beta subunit and an additional regulatory subunit.</text>
</comment>
<dbReference type="FunFam" id="1.20.1110.10:FF:000095">
    <property type="entry name" value="Sodium/potassium-transporting ATPase subunit alpha-1"/>
    <property type="match status" value="1"/>
</dbReference>
<dbReference type="InterPro" id="IPR001757">
    <property type="entry name" value="P_typ_ATPase"/>
</dbReference>
<keyword evidence="3" id="KW-0630">Potassium</keyword>
<evidence type="ECO:0000256" key="13">
    <source>
        <dbReference type="ARBA" id="ARBA00039096"/>
    </source>
</evidence>
<keyword evidence="3" id="KW-0740">Sodium/potassium transport</keyword>
<evidence type="ECO:0000256" key="15">
    <source>
        <dbReference type="SAM" id="MobiDB-lite"/>
    </source>
</evidence>
<evidence type="ECO:0000256" key="2">
    <source>
        <dbReference type="ARBA" id="ARBA00022475"/>
    </source>
</evidence>
<dbReference type="GO" id="GO:1902600">
    <property type="term" value="P:proton transmembrane transport"/>
    <property type="evidence" value="ECO:0007669"/>
    <property type="project" value="TreeGrafter"/>
</dbReference>
<sequence>MHHYQYINATDNEMKDENFALAEKTKLSIRKFAQVVYACQFQEPNQLLSGLIHTKQTIEQLELLTAACQSKSAILLEGDICSRKSVIELAHVTRNHLIVIPLHENFKTSDLIGTWLPLGKWKNAKYLNTYEPCVDKSDQSDEGPSVDPDVFSASGSSKTFDPQKSTITQRRPAPSKKKDFGAQKLATDFNEIERNVQEQEKIKEIQANQEIKSREGIEKQSEKQMDDHKLPIDVLYRRYDTHPEKGLTDAKAAQVLARDGPNTLTPLKTTPKWVKFCKKIFGGFALLFWLGAIICFIAHGISVATYEEAATDNVSKQKLWLGIALTVVVFLTGCFSYFQEAKSSRIMESFKQMVPQQALAIRNGEKRNLRAEDLVVGDLVEVKAGDRVPADIRIIKAQGFEVDNSSLTGDSEMQSRGLEFTNENALDTKNLAFFNTFAVQGTCTGVVVRTGDRTVMGRITNLASGLETGETPIAREINHFIHIITGVAVFLGVSVFVIAFILGYRWLEAIIFLITIIVAIVPECLLVCLTLAVKRMAKQNCLVKNLEAIETLGSTSTICLDKTGTLTQNRMTVAHIWFDNRIVEADISENQQTANYDKTSPGWLALSRCAMLCNCADFQHDPENLKKPVLQRDCNGDPSESALLKCVELSIGNVIKFREQNQKVCEIPFNSINNYQVSLHDTPDGDDRYLLVMKGAPERIIDHCTTIYFDGSDTELNDYWRAQFNTAYLELGGLGERVLGFCDLRLPLKEYPKGYPFDSNDVNFPVDGLRFLGLMSMTDPPRANVPEAYVDRKA</sequence>
<name>A0A8S2HPL4_9BILA</name>
<dbReference type="InterPro" id="IPR008250">
    <property type="entry name" value="ATPase_P-typ_transduc_dom_A_sf"/>
</dbReference>
<keyword evidence="9 16" id="KW-0472">Membrane</keyword>
<evidence type="ECO:0000259" key="17">
    <source>
        <dbReference type="SMART" id="SM00831"/>
    </source>
</evidence>
<dbReference type="GO" id="GO:0016887">
    <property type="term" value="F:ATP hydrolysis activity"/>
    <property type="evidence" value="ECO:0007669"/>
    <property type="project" value="InterPro"/>
</dbReference>
<keyword evidence="10" id="KW-0739">Sodium transport</keyword>
<dbReference type="InterPro" id="IPR023298">
    <property type="entry name" value="ATPase_P-typ_TM_dom_sf"/>
</dbReference>
<keyword evidence="14" id="KW-0175">Coiled coil</keyword>
<evidence type="ECO:0000256" key="4">
    <source>
        <dbReference type="ARBA" id="ARBA00022692"/>
    </source>
</evidence>
<evidence type="ECO:0000256" key="7">
    <source>
        <dbReference type="ARBA" id="ARBA00022989"/>
    </source>
</evidence>
<keyword evidence="10" id="KW-0406">Ion transport</keyword>
<keyword evidence="5" id="KW-0547">Nucleotide-binding</keyword>
<keyword evidence="2" id="KW-1003">Cell membrane</keyword>
<comment type="subcellular location">
    <subcellularLocation>
        <location evidence="1">Cell membrane</location>
        <topology evidence="1">Multi-pass membrane protein</topology>
    </subcellularLocation>
</comment>
<dbReference type="InterPro" id="IPR004014">
    <property type="entry name" value="ATPase_P-typ_cation-transptr_N"/>
</dbReference>
<dbReference type="InterPro" id="IPR059000">
    <property type="entry name" value="ATPase_P-type_domA"/>
</dbReference>
<feature type="domain" description="Cation-transporting P-type ATPase N-terminal" evidence="17">
    <location>
        <begin position="226"/>
        <end position="300"/>
    </location>
</feature>
<dbReference type="SUPFAM" id="SSF81665">
    <property type="entry name" value="Calcium ATPase, transmembrane domain M"/>
    <property type="match status" value="1"/>
</dbReference>
<dbReference type="FunFam" id="2.70.150.10:FF:000003">
    <property type="entry name" value="Sodium/potassium-transporting ATPase subunit alpha"/>
    <property type="match status" value="1"/>
</dbReference>
<dbReference type="SUPFAM" id="SSF81653">
    <property type="entry name" value="Calcium ATPase, transduction domain A"/>
    <property type="match status" value="1"/>
</dbReference>
<comment type="function">
    <text evidence="11">This is the catalytic component of the active enzyme, which catalyzes the hydrolysis of ATP coupled with the exchange of sodium and potassium ions across the plasma membrane. This action creates the electrochemical gradient of sodium and potassium ions, providing the energy for active transport of various nutrients.</text>
</comment>
<dbReference type="GO" id="GO:1990573">
    <property type="term" value="P:potassium ion import across plasma membrane"/>
    <property type="evidence" value="ECO:0007669"/>
    <property type="project" value="TreeGrafter"/>
</dbReference>
<evidence type="ECO:0000256" key="6">
    <source>
        <dbReference type="ARBA" id="ARBA00022840"/>
    </source>
</evidence>
<dbReference type="SUPFAM" id="SSF81660">
    <property type="entry name" value="Metal cation-transporting ATPase, ATP-binding domain N"/>
    <property type="match status" value="1"/>
</dbReference>
<feature type="compositionally biased region" description="Polar residues" evidence="15">
    <location>
        <begin position="153"/>
        <end position="169"/>
    </location>
</feature>
<dbReference type="EC" id="7.2.2.13" evidence="13"/>
<dbReference type="InterPro" id="IPR050510">
    <property type="entry name" value="Cation_transp_ATPase_P-type"/>
</dbReference>
<dbReference type="GO" id="GO:0005391">
    <property type="term" value="F:P-type sodium:potassium-exchanging transporter activity"/>
    <property type="evidence" value="ECO:0007669"/>
    <property type="project" value="UniProtKB-EC"/>
</dbReference>
<feature type="coiled-coil region" evidence="14">
    <location>
        <begin position="182"/>
        <end position="209"/>
    </location>
</feature>
<keyword evidence="7 16" id="KW-1133">Transmembrane helix</keyword>
<evidence type="ECO:0000256" key="11">
    <source>
        <dbReference type="ARBA" id="ARBA00037422"/>
    </source>
</evidence>
<keyword evidence="10" id="KW-0813">Transport</keyword>
<dbReference type="GO" id="GO:0006883">
    <property type="term" value="P:intracellular sodium ion homeostasis"/>
    <property type="evidence" value="ECO:0007669"/>
    <property type="project" value="TreeGrafter"/>
</dbReference>
<evidence type="ECO:0000313" key="20">
    <source>
        <dbReference type="Proteomes" id="UP000682733"/>
    </source>
</evidence>
<dbReference type="Proteomes" id="UP000677228">
    <property type="component" value="Unassembled WGS sequence"/>
</dbReference>
<dbReference type="SMART" id="SM00831">
    <property type="entry name" value="Cation_ATPase_N"/>
    <property type="match status" value="1"/>
</dbReference>
<protein>
    <recommendedName>
        <fullName evidence="13">Na(+)/K(+)-exchanging ATPase</fullName>
        <ecNumber evidence="13">7.2.2.13</ecNumber>
    </recommendedName>
</protein>
<dbReference type="FunFam" id="3.40.1110.10:FF:000001">
    <property type="entry name" value="Sodium/potassium-transporting ATPase subunit alpha"/>
    <property type="match status" value="1"/>
</dbReference>
<dbReference type="Pfam" id="PF00122">
    <property type="entry name" value="E1-E2_ATPase"/>
    <property type="match status" value="1"/>
</dbReference>
<evidence type="ECO:0000256" key="14">
    <source>
        <dbReference type="SAM" id="Coils"/>
    </source>
</evidence>
<feature type="transmembrane region" description="Helical" evidence="16">
    <location>
        <begin position="480"/>
        <end position="504"/>
    </location>
</feature>
<dbReference type="InterPro" id="IPR023299">
    <property type="entry name" value="ATPase_P-typ_cyto_dom_N"/>
</dbReference>
<evidence type="ECO:0000256" key="5">
    <source>
        <dbReference type="ARBA" id="ARBA00022741"/>
    </source>
</evidence>
<feature type="transmembrane region" description="Helical" evidence="16">
    <location>
        <begin position="510"/>
        <end position="533"/>
    </location>
</feature>
<dbReference type="PRINTS" id="PR00121">
    <property type="entry name" value="NAKATPASE"/>
</dbReference>
<reference evidence="19" key="1">
    <citation type="submission" date="2021-02" db="EMBL/GenBank/DDBJ databases">
        <authorList>
            <person name="Nowell W R."/>
        </authorList>
    </citation>
    <scope>NUCLEOTIDE SEQUENCE</scope>
</reference>
<keyword evidence="4 16" id="KW-0812">Transmembrane</keyword>
<dbReference type="EMBL" id="CAJNOK010003080">
    <property type="protein sequence ID" value="CAF0887016.1"/>
    <property type="molecule type" value="Genomic_DNA"/>
</dbReference>
<keyword evidence="8" id="KW-0915">Sodium</keyword>
<dbReference type="Gene3D" id="3.40.50.1000">
    <property type="entry name" value="HAD superfamily/HAD-like"/>
    <property type="match status" value="1"/>
</dbReference>
<gene>
    <name evidence="18" type="ORF">OVA965_LOCUS8925</name>
    <name evidence="19" type="ORF">TMI583_LOCUS8920</name>
</gene>
<comment type="caution">
    <text evidence="19">The sequence shown here is derived from an EMBL/GenBank/DDBJ whole genome shotgun (WGS) entry which is preliminary data.</text>
</comment>
<evidence type="ECO:0000313" key="19">
    <source>
        <dbReference type="EMBL" id="CAF3669911.1"/>
    </source>
</evidence>
<dbReference type="GO" id="GO:0030007">
    <property type="term" value="P:intracellular potassium ion homeostasis"/>
    <property type="evidence" value="ECO:0007669"/>
    <property type="project" value="TreeGrafter"/>
</dbReference>
<evidence type="ECO:0000256" key="16">
    <source>
        <dbReference type="SAM" id="Phobius"/>
    </source>
</evidence>
<dbReference type="PRINTS" id="PR00119">
    <property type="entry name" value="CATATPASE"/>
</dbReference>
<dbReference type="PANTHER" id="PTHR43294:SF13">
    <property type="entry name" value="SODIUM_POTASSIUM-TRANSPORTING ATPASE SUBUNIT ALPHA"/>
    <property type="match status" value="1"/>
</dbReference>
<feature type="region of interest" description="Disordered" evidence="15">
    <location>
        <begin position="136"/>
        <end position="180"/>
    </location>
</feature>
<feature type="transmembrane region" description="Helical" evidence="16">
    <location>
        <begin position="280"/>
        <end position="299"/>
    </location>
</feature>
<dbReference type="NCBIfam" id="TIGR01494">
    <property type="entry name" value="ATPase_P-type"/>
    <property type="match status" value="1"/>
</dbReference>
<accession>A0A8S2HPL4</accession>
<dbReference type="Gene3D" id="1.20.1110.10">
    <property type="entry name" value="Calcium-transporting ATPase, transmembrane domain"/>
    <property type="match status" value="1"/>
</dbReference>
<organism evidence="19 20">
    <name type="scientific">Didymodactylos carnosus</name>
    <dbReference type="NCBI Taxonomy" id="1234261"/>
    <lineage>
        <taxon>Eukaryota</taxon>
        <taxon>Metazoa</taxon>
        <taxon>Spiralia</taxon>
        <taxon>Gnathifera</taxon>
        <taxon>Rotifera</taxon>
        <taxon>Eurotatoria</taxon>
        <taxon>Bdelloidea</taxon>
        <taxon>Philodinida</taxon>
        <taxon>Philodinidae</taxon>
        <taxon>Didymodactylos</taxon>
    </lineage>
</organism>
<dbReference type="Gene3D" id="2.70.150.10">
    <property type="entry name" value="Calcium-transporting ATPase, cytoplasmic transduction domain A"/>
    <property type="match status" value="1"/>
</dbReference>
<proteinExistence type="predicted"/>
<evidence type="ECO:0000256" key="3">
    <source>
        <dbReference type="ARBA" id="ARBA00022607"/>
    </source>
</evidence>
<dbReference type="GO" id="GO:0005886">
    <property type="term" value="C:plasma membrane"/>
    <property type="evidence" value="ECO:0007669"/>
    <property type="project" value="UniProtKB-SubCell"/>
</dbReference>
<dbReference type="Pfam" id="PF00690">
    <property type="entry name" value="Cation_ATPase_N"/>
    <property type="match status" value="1"/>
</dbReference>